<evidence type="ECO:0000313" key="17">
    <source>
        <dbReference type="EMBL" id="KAI5613066.1"/>
    </source>
</evidence>
<dbReference type="FunFam" id="1.10.10.10:FF:000053">
    <property type="entry name" value="Serine/threonine-protein kinase RIO2"/>
    <property type="match status" value="1"/>
</dbReference>
<dbReference type="GO" id="GO:0005634">
    <property type="term" value="C:nucleus"/>
    <property type="evidence" value="ECO:0007669"/>
    <property type="project" value="TreeGrafter"/>
</dbReference>
<evidence type="ECO:0000259" key="16">
    <source>
        <dbReference type="SMART" id="SM00090"/>
    </source>
</evidence>
<dbReference type="InterPro" id="IPR036390">
    <property type="entry name" value="WH_DNA-bd_sf"/>
</dbReference>
<evidence type="ECO:0000256" key="10">
    <source>
        <dbReference type="ARBA" id="ARBA00022842"/>
    </source>
</evidence>
<evidence type="ECO:0000256" key="11">
    <source>
        <dbReference type="ARBA" id="ARBA00047899"/>
    </source>
</evidence>
<keyword evidence="7" id="KW-0547">Nucleotide-binding</keyword>
<comment type="catalytic activity">
    <reaction evidence="12">
        <text>L-seryl-[protein] + ATP = O-phospho-L-seryl-[protein] + ADP + H(+)</text>
        <dbReference type="Rhea" id="RHEA:17989"/>
        <dbReference type="Rhea" id="RHEA-COMP:9863"/>
        <dbReference type="Rhea" id="RHEA-COMP:11604"/>
        <dbReference type="ChEBI" id="CHEBI:15378"/>
        <dbReference type="ChEBI" id="CHEBI:29999"/>
        <dbReference type="ChEBI" id="CHEBI:30616"/>
        <dbReference type="ChEBI" id="CHEBI:83421"/>
        <dbReference type="ChEBI" id="CHEBI:456216"/>
        <dbReference type="EC" id="2.7.11.1"/>
    </reaction>
</comment>
<feature type="region of interest" description="Disordered" evidence="15">
    <location>
        <begin position="225"/>
        <end position="257"/>
    </location>
</feature>
<evidence type="ECO:0000256" key="3">
    <source>
        <dbReference type="ARBA" id="ARBA00012513"/>
    </source>
</evidence>
<evidence type="ECO:0000256" key="2">
    <source>
        <dbReference type="ARBA" id="ARBA00009196"/>
    </source>
</evidence>
<reference evidence="17" key="1">
    <citation type="submission" date="2018-07" db="EMBL/GenBank/DDBJ databases">
        <title>Comparative genomics of catfishes provides insights into carnivory and benthic adaptation.</title>
        <authorList>
            <person name="Zhang Y."/>
            <person name="Wang D."/>
            <person name="Peng Z."/>
            <person name="Zheng S."/>
            <person name="Shao F."/>
            <person name="Tao W."/>
        </authorList>
    </citation>
    <scope>NUCLEOTIDE SEQUENCE</scope>
    <source>
        <strain evidence="17">Chongqing</strain>
    </source>
</reference>
<evidence type="ECO:0000256" key="13">
    <source>
        <dbReference type="ARBA" id="ARBA00068353"/>
    </source>
</evidence>
<comment type="catalytic activity">
    <reaction evidence="11">
        <text>L-threonyl-[protein] + ATP = O-phospho-L-threonyl-[protein] + ADP + H(+)</text>
        <dbReference type="Rhea" id="RHEA:46608"/>
        <dbReference type="Rhea" id="RHEA-COMP:11060"/>
        <dbReference type="Rhea" id="RHEA-COMP:11605"/>
        <dbReference type="ChEBI" id="CHEBI:15378"/>
        <dbReference type="ChEBI" id="CHEBI:30013"/>
        <dbReference type="ChEBI" id="CHEBI:30616"/>
        <dbReference type="ChEBI" id="CHEBI:61977"/>
        <dbReference type="ChEBI" id="CHEBI:456216"/>
        <dbReference type="EC" id="2.7.11.1"/>
    </reaction>
</comment>
<dbReference type="EMBL" id="MU563244">
    <property type="protein sequence ID" value="KAI5613066.1"/>
    <property type="molecule type" value="Genomic_DNA"/>
</dbReference>
<evidence type="ECO:0000256" key="9">
    <source>
        <dbReference type="ARBA" id="ARBA00022840"/>
    </source>
</evidence>
<evidence type="ECO:0000256" key="6">
    <source>
        <dbReference type="ARBA" id="ARBA00022723"/>
    </source>
</evidence>
<dbReference type="InterPro" id="IPR018934">
    <property type="entry name" value="RIO_dom"/>
</dbReference>
<evidence type="ECO:0000256" key="4">
    <source>
        <dbReference type="ARBA" id="ARBA00022527"/>
    </source>
</evidence>
<dbReference type="GO" id="GO:0004674">
    <property type="term" value="F:protein serine/threonine kinase activity"/>
    <property type="evidence" value="ECO:0007669"/>
    <property type="project" value="UniProtKB-KW"/>
</dbReference>
<name>A0AAD5ABA4_SILAS</name>
<dbReference type="GO" id="GO:0005524">
    <property type="term" value="F:ATP binding"/>
    <property type="evidence" value="ECO:0007669"/>
    <property type="project" value="UniProtKB-KW"/>
</dbReference>
<keyword evidence="10" id="KW-0460">Magnesium</keyword>
<comment type="similarity">
    <text evidence="2">Belongs to the protein kinase superfamily. RIO-type Ser/Thr kinase family.</text>
</comment>
<keyword evidence="4" id="KW-0723">Serine/threonine-protein kinase</keyword>
<evidence type="ECO:0000256" key="1">
    <source>
        <dbReference type="ARBA" id="ARBA00001946"/>
    </source>
</evidence>
<sequence length="257" mass="29384">MGKLNVVVLRYLSRDDFRVLTAVEMGMKNHEIVPVSLIASIANLRHGGCNKVLKELVKHKLLAYERTKTVQGYRLNYGGYDYLALKAMSSRNVILSVGNQMGVGKESDIYIVANEEGEQFALKLHRLGRTSFRNLKNKRDYHKHRHKMSWLYLSRLSAMKEYAYMKVGTAGSINGAITEVQVTFAKGTDTSPYHDRPWLLDLLLSVIRQKVKTQLTKQQKAAQRRRLQKGEANLVTKERRENQSNIKSSLEAAQFWG</sequence>
<evidence type="ECO:0000256" key="7">
    <source>
        <dbReference type="ARBA" id="ARBA00022741"/>
    </source>
</evidence>
<dbReference type="SUPFAM" id="SSF56112">
    <property type="entry name" value="Protein kinase-like (PK-like)"/>
    <property type="match status" value="1"/>
</dbReference>
<dbReference type="EC" id="2.7.11.1" evidence="3"/>
<dbReference type="GO" id="GO:0046872">
    <property type="term" value="F:metal ion binding"/>
    <property type="evidence" value="ECO:0007669"/>
    <property type="project" value="UniProtKB-KW"/>
</dbReference>
<evidence type="ECO:0000256" key="12">
    <source>
        <dbReference type="ARBA" id="ARBA00048679"/>
    </source>
</evidence>
<dbReference type="InterPro" id="IPR000687">
    <property type="entry name" value="RIO_kinase"/>
</dbReference>
<keyword evidence="8 17" id="KW-0418">Kinase</keyword>
<dbReference type="AlphaFoldDB" id="A0AAD5ABA4"/>
<comment type="cofactor">
    <cofactor evidence="1">
        <name>Mg(2+)</name>
        <dbReference type="ChEBI" id="CHEBI:18420"/>
    </cofactor>
</comment>
<keyword evidence="9" id="KW-0067">ATP-binding</keyword>
<comment type="caution">
    <text evidence="17">The sequence shown here is derived from an EMBL/GenBank/DDBJ whole genome shotgun (WGS) entry which is preliminary data.</text>
</comment>
<dbReference type="InterPro" id="IPR011009">
    <property type="entry name" value="Kinase-like_dom_sf"/>
</dbReference>
<evidence type="ECO:0000256" key="5">
    <source>
        <dbReference type="ARBA" id="ARBA00022679"/>
    </source>
</evidence>
<dbReference type="Gene3D" id="3.30.200.20">
    <property type="entry name" value="Phosphorylase Kinase, domain 1"/>
    <property type="match status" value="1"/>
</dbReference>
<dbReference type="SMART" id="SM00090">
    <property type="entry name" value="RIO"/>
    <property type="match status" value="1"/>
</dbReference>
<accession>A0AAD5ABA4</accession>
<dbReference type="SUPFAM" id="SSF46785">
    <property type="entry name" value="Winged helix' DNA-binding domain"/>
    <property type="match status" value="1"/>
</dbReference>
<keyword evidence="5" id="KW-0808">Transferase</keyword>
<feature type="domain" description="RIO kinase" evidence="16">
    <location>
        <begin position="66"/>
        <end position="230"/>
    </location>
</feature>
<dbReference type="GO" id="GO:0005829">
    <property type="term" value="C:cytosol"/>
    <property type="evidence" value="ECO:0007669"/>
    <property type="project" value="TreeGrafter"/>
</dbReference>
<evidence type="ECO:0000313" key="18">
    <source>
        <dbReference type="Proteomes" id="UP001205998"/>
    </source>
</evidence>
<dbReference type="Pfam" id="PF01163">
    <property type="entry name" value="RIO1"/>
    <property type="match status" value="1"/>
</dbReference>
<dbReference type="FunFam" id="3.30.200.20:FF:000052">
    <property type="entry name" value="Serine/threonine-protein kinase RIO2"/>
    <property type="match status" value="1"/>
</dbReference>
<protein>
    <recommendedName>
        <fullName evidence="13">Serine/threonine-protein kinase RIO2</fullName>
        <ecNumber evidence="3">2.7.11.1</ecNumber>
    </recommendedName>
    <alternativeName>
        <fullName evidence="14">Serine/threonine-protein kinase rio2</fullName>
    </alternativeName>
</protein>
<dbReference type="PANTHER" id="PTHR45852">
    <property type="entry name" value="SER/THR-PROTEIN KINASE RIO2"/>
    <property type="match status" value="1"/>
</dbReference>
<dbReference type="GO" id="GO:0030490">
    <property type="term" value="P:maturation of SSU-rRNA"/>
    <property type="evidence" value="ECO:0007669"/>
    <property type="project" value="TreeGrafter"/>
</dbReference>
<keyword evidence="6" id="KW-0479">Metal-binding</keyword>
<dbReference type="InterPro" id="IPR036388">
    <property type="entry name" value="WH-like_DNA-bd_sf"/>
</dbReference>
<dbReference type="Pfam" id="PF09202">
    <property type="entry name" value="Rio2_N"/>
    <property type="match status" value="1"/>
</dbReference>
<evidence type="ECO:0000256" key="8">
    <source>
        <dbReference type="ARBA" id="ARBA00022777"/>
    </source>
</evidence>
<dbReference type="Proteomes" id="UP001205998">
    <property type="component" value="Unassembled WGS sequence"/>
</dbReference>
<dbReference type="GO" id="GO:0030688">
    <property type="term" value="C:preribosome, small subunit precursor"/>
    <property type="evidence" value="ECO:0007669"/>
    <property type="project" value="TreeGrafter"/>
</dbReference>
<evidence type="ECO:0000256" key="14">
    <source>
        <dbReference type="ARBA" id="ARBA00068837"/>
    </source>
</evidence>
<dbReference type="PANTHER" id="PTHR45852:SF1">
    <property type="entry name" value="SERINE_THREONINE-PROTEIN KINASE RIO2"/>
    <property type="match status" value="1"/>
</dbReference>
<proteinExistence type="inferred from homology"/>
<dbReference type="InterPro" id="IPR015285">
    <property type="entry name" value="RIO2_wHTH_N"/>
</dbReference>
<keyword evidence="18" id="KW-1185">Reference proteome</keyword>
<dbReference type="Gene3D" id="1.10.10.10">
    <property type="entry name" value="Winged helix-like DNA-binding domain superfamily/Winged helix DNA-binding domain"/>
    <property type="match status" value="1"/>
</dbReference>
<organism evidence="17 18">
    <name type="scientific">Silurus asotus</name>
    <name type="common">Amur catfish</name>
    <name type="synonym">Parasilurus asotus</name>
    <dbReference type="NCBI Taxonomy" id="30991"/>
    <lineage>
        <taxon>Eukaryota</taxon>
        <taxon>Metazoa</taxon>
        <taxon>Chordata</taxon>
        <taxon>Craniata</taxon>
        <taxon>Vertebrata</taxon>
        <taxon>Euteleostomi</taxon>
        <taxon>Actinopterygii</taxon>
        <taxon>Neopterygii</taxon>
        <taxon>Teleostei</taxon>
        <taxon>Ostariophysi</taxon>
        <taxon>Siluriformes</taxon>
        <taxon>Siluridae</taxon>
        <taxon>Silurus</taxon>
    </lineage>
</organism>
<evidence type="ECO:0000256" key="15">
    <source>
        <dbReference type="SAM" id="MobiDB-lite"/>
    </source>
</evidence>
<gene>
    <name evidence="17" type="ORF">C0J50_11426</name>
</gene>